<keyword evidence="6" id="KW-1133">Transmembrane helix</keyword>
<dbReference type="EMBL" id="MHWB01000003">
    <property type="protein sequence ID" value="OHB02558.1"/>
    <property type="molecule type" value="Genomic_DNA"/>
</dbReference>
<evidence type="ECO:0000256" key="3">
    <source>
        <dbReference type="ARBA" id="ARBA00023002"/>
    </source>
</evidence>
<dbReference type="Proteomes" id="UP000177707">
    <property type="component" value="Unassembled WGS sequence"/>
</dbReference>
<name>A0A1G2TZ41_9BACT</name>
<comment type="similarity">
    <text evidence="1">Belongs to the thioredoxin family. DsbA subfamily.</text>
</comment>
<dbReference type="SUPFAM" id="SSF52833">
    <property type="entry name" value="Thioredoxin-like"/>
    <property type="match status" value="1"/>
</dbReference>
<evidence type="ECO:0000256" key="1">
    <source>
        <dbReference type="ARBA" id="ARBA00005791"/>
    </source>
</evidence>
<evidence type="ECO:0000256" key="2">
    <source>
        <dbReference type="ARBA" id="ARBA00022729"/>
    </source>
</evidence>
<keyword evidence="2" id="KW-0732">Signal</keyword>
<keyword evidence="6" id="KW-0472">Membrane</keyword>
<dbReference type="InterPro" id="IPR036249">
    <property type="entry name" value="Thioredoxin-like_sf"/>
</dbReference>
<evidence type="ECO:0000313" key="9">
    <source>
        <dbReference type="Proteomes" id="UP000177707"/>
    </source>
</evidence>
<dbReference type="Pfam" id="PF13462">
    <property type="entry name" value="Thioredoxin_4"/>
    <property type="match status" value="1"/>
</dbReference>
<sequence length="245" mass="26470">MNEQEKKTKAEVITAPIAIIIAGALIAGAVYFSANKGPASSALNDGAVAKQQLLKGDLNQMAAISASDHIRGNLNAEVLIVEYSDTECPFCKVLHNTMNEVMDEYGGTGKVAWVFRHFPLDNLHPKARSEAVALECANEQGGNDKFWAYADRLFEVTPSNNRLDSAELPKIAEFVGLNISQFNTCLASGKYTKRIDDDIKNAQATGGNGTPWSIVVAKNGKKYQLSGAQPLASIKQLIETALQEK</sequence>
<protein>
    <recommendedName>
        <fullName evidence="7">Thioredoxin domain-containing protein</fullName>
    </recommendedName>
</protein>
<dbReference type="STRING" id="1802758.A3A96_03965"/>
<accession>A0A1G2TZ41</accession>
<organism evidence="8 9">
    <name type="scientific">Candidatus Zambryskibacteria bacterium RIFCSPLOWO2_01_FULL_39_39</name>
    <dbReference type="NCBI Taxonomy" id="1802758"/>
    <lineage>
        <taxon>Bacteria</taxon>
        <taxon>Candidatus Zambryskiibacteriota</taxon>
    </lineage>
</organism>
<feature type="transmembrane region" description="Helical" evidence="6">
    <location>
        <begin position="12"/>
        <end position="34"/>
    </location>
</feature>
<dbReference type="InterPro" id="IPR013766">
    <property type="entry name" value="Thioredoxin_domain"/>
</dbReference>
<dbReference type="InterPro" id="IPR012336">
    <property type="entry name" value="Thioredoxin-like_fold"/>
</dbReference>
<dbReference type="PROSITE" id="PS51352">
    <property type="entry name" value="THIOREDOXIN_2"/>
    <property type="match status" value="1"/>
</dbReference>
<dbReference type="PANTHER" id="PTHR13887:SF14">
    <property type="entry name" value="DISULFIDE BOND FORMATION PROTEIN D"/>
    <property type="match status" value="1"/>
</dbReference>
<keyword evidence="4" id="KW-1015">Disulfide bond</keyword>
<dbReference type="GO" id="GO:0016491">
    <property type="term" value="F:oxidoreductase activity"/>
    <property type="evidence" value="ECO:0007669"/>
    <property type="project" value="UniProtKB-KW"/>
</dbReference>
<gene>
    <name evidence="8" type="ORF">A3A96_03965</name>
</gene>
<evidence type="ECO:0000256" key="4">
    <source>
        <dbReference type="ARBA" id="ARBA00023157"/>
    </source>
</evidence>
<proteinExistence type="inferred from homology"/>
<comment type="caution">
    <text evidence="8">The sequence shown here is derived from an EMBL/GenBank/DDBJ whole genome shotgun (WGS) entry which is preliminary data.</text>
</comment>
<evidence type="ECO:0000256" key="6">
    <source>
        <dbReference type="SAM" id="Phobius"/>
    </source>
</evidence>
<dbReference type="PANTHER" id="PTHR13887">
    <property type="entry name" value="GLUTATHIONE S-TRANSFERASE KAPPA"/>
    <property type="match status" value="1"/>
</dbReference>
<evidence type="ECO:0000256" key="5">
    <source>
        <dbReference type="ARBA" id="ARBA00023284"/>
    </source>
</evidence>
<keyword evidence="3" id="KW-0560">Oxidoreductase</keyword>
<evidence type="ECO:0000259" key="7">
    <source>
        <dbReference type="PROSITE" id="PS51352"/>
    </source>
</evidence>
<evidence type="ECO:0000313" key="8">
    <source>
        <dbReference type="EMBL" id="OHB02558.1"/>
    </source>
</evidence>
<dbReference type="AlphaFoldDB" id="A0A1G2TZ41"/>
<keyword evidence="5" id="KW-0676">Redox-active center</keyword>
<feature type="domain" description="Thioredoxin" evidence="7">
    <location>
        <begin position="23"/>
        <end position="243"/>
    </location>
</feature>
<dbReference type="Gene3D" id="3.40.30.10">
    <property type="entry name" value="Glutaredoxin"/>
    <property type="match status" value="1"/>
</dbReference>
<reference evidence="8 9" key="1">
    <citation type="journal article" date="2016" name="Nat. Commun.">
        <title>Thousands of microbial genomes shed light on interconnected biogeochemical processes in an aquifer system.</title>
        <authorList>
            <person name="Anantharaman K."/>
            <person name="Brown C.T."/>
            <person name="Hug L.A."/>
            <person name="Sharon I."/>
            <person name="Castelle C.J."/>
            <person name="Probst A.J."/>
            <person name="Thomas B.C."/>
            <person name="Singh A."/>
            <person name="Wilkins M.J."/>
            <person name="Karaoz U."/>
            <person name="Brodie E.L."/>
            <person name="Williams K.H."/>
            <person name="Hubbard S.S."/>
            <person name="Banfield J.F."/>
        </authorList>
    </citation>
    <scope>NUCLEOTIDE SEQUENCE [LARGE SCALE GENOMIC DNA]</scope>
</reference>
<keyword evidence="6" id="KW-0812">Transmembrane</keyword>